<dbReference type="EMBL" id="CP011371">
    <property type="protein sequence ID" value="AKJ30784.1"/>
    <property type="molecule type" value="Genomic_DNA"/>
</dbReference>
<dbReference type="OrthoDB" id="5365969at2"/>
<gene>
    <name evidence="1" type="ORF">AAW51_4093</name>
</gene>
<accession>A0A0G3BMX6</accession>
<evidence type="ECO:0000313" key="2">
    <source>
        <dbReference type="Proteomes" id="UP000035352"/>
    </source>
</evidence>
<dbReference type="KEGG" id="pbh:AAW51_4093"/>
<keyword evidence="2" id="KW-1185">Reference proteome</keyword>
<organism evidence="1 2">
    <name type="scientific">Caldimonas brevitalea</name>
    <dbReference type="NCBI Taxonomy" id="413882"/>
    <lineage>
        <taxon>Bacteria</taxon>
        <taxon>Pseudomonadati</taxon>
        <taxon>Pseudomonadota</taxon>
        <taxon>Betaproteobacteria</taxon>
        <taxon>Burkholderiales</taxon>
        <taxon>Sphaerotilaceae</taxon>
        <taxon>Caldimonas</taxon>
    </lineage>
</organism>
<proteinExistence type="predicted"/>
<reference evidence="1 2" key="1">
    <citation type="submission" date="2015-05" db="EMBL/GenBank/DDBJ databases">
        <authorList>
            <person name="Tang B."/>
            <person name="Yu Y."/>
        </authorList>
    </citation>
    <scope>NUCLEOTIDE SEQUENCE [LARGE SCALE GENOMIC DNA]</scope>
    <source>
        <strain evidence="1 2">DSM 7029</strain>
    </source>
</reference>
<name>A0A0G3BMX6_9BURK</name>
<dbReference type="STRING" id="413882.AAW51_4093"/>
<protein>
    <recommendedName>
        <fullName evidence="3">Integrase catalytic domain-containing protein</fullName>
    </recommendedName>
</protein>
<dbReference type="Proteomes" id="UP000035352">
    <property type="component" value="Chromosome"/>
</dbReference>
<evidence type="ECO:0008006" key="3">
    <source>
        <dbReference type="Google" id="ProtNLM"/>
    </source>
</evidence>
<dbReference type="AlphaFoldDB" id="A0A0G3BMX6"/>
<sequence>MSRKGNGWDNAAIERFFLNLKIERVQRHDGADQADATVDIADDIVGFYNSRACTPRSPSHKGAWHAGAGLACSWCPRNHRPWNSEPSWTVVAESEERSSFLASTMVNRSGAAVEAGMYRRAGC</sequence>
<evidence type="ECO:0000313" key="1">
    <source>
        <dbReference type="EMBL" id="AKJ30784.1"/>
    </source>
</evidence>